<evidence type="ECO:0000313" key="1">
    <source>
        <dbReference type="EMBL" id="KAJ4835404.1"/>
    </source>
</evidence>
<comment type="caution">
    <text evidence="1">The sequence shown here is derived from an EMBL/GenBank/DDBJ whole genome shotgun (WGS) entry which is preliminary data.</text>
</comment>
<proteinExistence type="predicted"/>
<dbReference type="EMBL" id="JAKUCV010004433">
    <property type="protein sequence ID" value="KAJ4835404.1"/>
    <property type="molecule type" value="Genomic_DNA"/>
</dbReference>
<dbReference type="AlphaFoldDB" id="A0A9Q0FR93"/>
<gene>
    <name evidence="1" type="ORF">Tsubulata_044732</name>
</gene>
<keyword evidence="2" id="KW-1185">Reference proteome</keyword>
<reference evidence="1" key="1">
    <citation type="submission" date="2022-02" db="EMBL/GenBank/DDBJ databases">
        <authorList>
            <person name="Henning P.M."/>
            <person name="McCubbin A.G."/>
            <person name="Shore J.S."/>
        </authorList>
    </citation>
    <scope>NUCLEOTIDE SEQUENCE</scope>
    <source>
        <strain evidence="1">F60SS</strain>
        <tissue evidence="1">Leaves</tissue>
    </source>
</reference>
<evidence type="ECO:0000313" key="2">
    <source>
        <dbReference type="Proteomes" id="UP001141552"/>
    </source>
</evidence>
<accession>A0A9Q0FR93</accession>
<dbReference type="Proteomes" id="UP001141552">
    <property type="component" value="Unassembled WGS sequence"/>
</dbReference>
<reference evidence="1" key="2">
    <citation type="journal article" date="2023" name="Plants (Basel)">
        <title>Annotation of the Turnera subulata (Passifloraceae) Draft Genome Reveals the S-Locus Evolved after the Divergence of Turneroideae from Passifloroideae in a Stepwise Manner.</title>
        <authorList>
            <person name="Henning P.M."/>
            <person name="Roalson E.H."/>
            <person name="Mir W."/>
            <person name="McCubbin A.G."/>
            <person name="Shore J.S."/>
        </authorList>
    </citation>
    <scope>NUCLEOTIDE SEQUENCE</scope>
    <source>
        <strain evidence="1">F60SS</strain>
    </source>
</reference>
<sequence>MLLLDRSYTFFVSNNNTLMGSKFGRAIFLKIIPRPTSLGSNLTNLSIGSYLVIGSTKAQLQATDGEAEAGRKRSVAVEDKSDSCAGLIYLIGCLVGACEESAGGALAGGAGGDSAGEAAGAWAEVLVQ</sequence>
<organism evidence="1 2">
    <name type="scientific">Turnera subulata</name>
    <dbReference type="NCBI Taxonomy" id="218843"/>
    <lineage>
        <taxon>Eukaryota</taxon>
        <taxon>Viridiplantae</taxon>
        <taxon>Streptophyta</taxon>
        <taxon>Embryophyta</taxon>
        <taxon>Tracheophyta</taxon>
        <taxon>Spermatophyta</taxon>
        <taxon>Magnoliopsida</taxon>
        <taxon>eudicotyledons</taxon>
        <taxon>Gunneridae</taxon>
        <taxon>Pentapetalae</taxon>
        <taxon>rosids</taxon>
        <taxon>fabids</taxon>
        <taxon>Malpighiales</taxon>
        <taxon>Passifloraceae</taxon>
        <taxon>Turnera</taxon>
    </lineage>
</organism>
<protein>
    <submittedName>
        <fullName evidence="1">Uncharacterized protein</fullName>
    </submittedName>
</protein>
<name>A0A9Q0FR93_9ROSI</name>